<evidence type="ECO:0000313" key="3">
    <source>
        <dbReference type="EMBL" id="KAF2558945.1"/>
    </source>
</evidence>
<dbReference type="EMBL" id="QGKY02001925">
    <property type="protein sequence ID" value="KAF2547401.1"/>
    <property type="molecule type" value="Genomic_DNA"/>
</dbReference>
<gene>
    <name evidence="3" type="ORF">F2Q68_00012939</name>
    <name evidence="2" type="ORF">F2Q70_00019494</name>
</gene>
<organism evidence="2">
    <name type="scientific">Brassica cretica</name>
    <name type="common">Mustard</name>
    <dbReference type="NCBI Taxonomy" id="69181"/>
    <lineage>
        <taxon>Eukaryota</taxon>
        <taxon>Viridiplantae</taxon>
        <taxon>Streptophyta</taxon>
        <taxon>Embryophyta</taxon>
        <taxon>Tracheophyta</taxon>
        <taxon>Spermatophyta</taxon>
        <taxon>Magnoliopsida</taxon>
        <taxon>eudicotyledons</taxon>
        <taxon>Gunneridae</taxon>
        <taxon>Pentapetalae</taxon>
        <taxon>rosids</taxon>
        <taxon>malvids</taxon>
        <taxon>Brassicales</taxon>
        <taxon>Brassicaceae</taxon>
        <taxon>Brassiceae</taxon>
        <taxon>Brassica</taxon>
    </lineage>
</organism>
<protein>
    <submittedName>
        <fullName evidence="2">Uncharacterized protein</fullName>
    </submittedName>
</protein>
<dbReference type="Proteomes" id="UP000712281">
    <property type="component" value="Unassembled WGS sequence"/>
</dbReference>
<evidence type="ECO:0000256" key="1">
    <source>
        <dbReference type="SAM" id="MobiDB-lite"/>
    </source>
</evidence>
<sequence>MDSDLSEEESAPAKKLPRKLSGGGKLKSRAFDSPMTSSTIEFRSNPGADPYRISPAPPPPGSDDLCDDDDVEEDDWYMTCSIAKWRRR</sequence>
<feature type="compositionally biased region" description="Acidic residues" evidence="1">
    <location>
        <begin position="1"/>
        <end position="10"/>
    </location>
</feature>
<evidence type="ECO:0000313" key="2">
    <source>
        <dbReference type="EMBL" id="KAF2547401.1"/>
    </source>
</evidence>
<proteinExistence type="predicted"/>
<name>A0A8S9GM27_BRACR</name>
<comment type="caution">
    <text evidence="2">The sequence shown here is derived from an EMBL/GenBank/DDBJ whole genome shotgun (WGS) entry which is preliminary data.</text>
</comment>
<feature type="region of interest" description="Disordered" evidence="1">
    <location>
        <begin position="1"/>
        <end position="70"/>
    </location>
</feature>
<dbReference type="AlphaFoldDB" id="A0A8S9GM27"/>
<accession>A0A8S9GM27</accession>
<dbReference type="EMBL" id="QGKW02001940">
    <property type="protein sequence ID" value="KAF2558945.1"/>
    <property type="molecule type" value="Genomic_DNA"/>
</dbReference>
<reference evidence="2" key="1">
    <citation type="submission" date="2019-12" db="EMBL/GenBank/DDBJ databases">
        <title>Genome sequencing and annotation of Brassica cretica.</title>
        <authorList>
            <person name="Studholme D.J."/>
            <person name="Sarris P.F."/>
        </authorList>
    </citation>
    <scope>NUCLEOTIDE SEQUENCE</scope>
    <source>
        <strain evidence="3">PFS-001/15</strain>
        <strain evidence="2">PFS-102/07</strain>
        <tissue evidence="2">Leaf</tissue>
    </source>
</reference>